<feature type="region of interest" description="Disordered" evidence="1">
    <location>
        <begin position="1"/>
        <end position="33"/>
    </location>
</feature>
<evidence type="ECO:0000256" key="1">
    <source>
        <dbReference type="SAM" id="MobiDB-lite"/>
    </source>
</evidence>
<evidence type="ECO:0000313" key="2">
    <source>
        <dbReference type="EMBL" id="MBS2966267.1"/>
    </source>
</evidence>
<feature type="compositionally biased region" description="Basic and acidic residues" evidence="1">
    <location>
        <begin position="20"/>
        <end position="30"/>
    </location>
</feature>
<protein>
    <submittedName>
        <fullName evidence="2">Uncharacterized protein</fullName>
    </submittedName>
</protein>
<organism evidence="2 3">
    <name type="scientific">Actinocrinis puniceicyclus</name>
    <dbReference type="NCBI Taxonomy" id="977794"/>
    <lineage>
        <taxon>Bacteria</taxon>
        <taxon>Bacillati</taxon>
        <taxon>Actinomycetota</taxon>
        <taxon>Actinomycetes</taxon>
        <taxon>Catenulisporales</taxon>
        <taxon>Actinospicaceae</taxon>
        <taxon>Actinocrinis</taxon>
    </lineage>
</organism>
<dbReference type="RefSeq" id="WP_211471176.1">
    <property type="nucleotide sequence ID" value="NZ_JAGSXH010000134.1"/>
</dbReference>
<proteinExistence type="predicted"/>
<sequence>MSRGSTVRAEKQVRDLPLLDDERAEHDPHGPDTTLARKIIAAHFRRVALEPAAAPRAKRAAPLRTHPNRIREFKGVSGAVGAVLARWQRRGWRALKASWTNLQVSATAGRER</sequence>
<accession>A0A8J7WTN2</accession>
<dbReference type="Proteomes" id="UP000677913">
    <property type="component" value="Unassembled WGS sequence"/>
</dbReference>
<evidence type="ECO:0000313" key="3">
    <source>
        <dbReference type="Proteomes" id="UP000677913"/>
    </source>
</evidence>
<comment type="caution">
    <text evidence="2">The sequence shown here is derived from an EMBL/GenBank/DDBJ whole genome shotgun (WGS) entry which is preliminary data.</text>
</comment>
<gene>
    <name evidence="2" type="ORF">KGA66_24695</name>
</gene>
<dbReference type="EMBL" id="JAGSXH010000134">
    <property type="protein sequence ID" value="MBS2966267.1"/>
    <property type="molecule type" value="Genomic_DNA"/>
</dbReference>
<reference evidence="2" key="1">
    <citation type="submission" date="2021-04" db="EMBL/GenBank/DDBJ databases">
        <title>Genome based classification of Actinospica acidithermotolerans sp. nov., an actinobacterium isolated from an Indonesian hot spring.</title>
        <authorList>
            <person name="Kusuma A.B."/>
            <person name="Putra K.E."/>
            <person name="Nafisah S."/>
            <person name="Loh J."/>
            <person name="Nouioui I."/>
            <person name="Goodfellow M."/>
        </authorList>
    </citation>
    <scope>NUCLEOTIDE SEQUENCE</scope>
    <source>
        <strain evidence="2">DSM 45618</strain>
    </source>
</reference>
<dbReference type="AlphaFoldDB" id="A0A8J7WTN2"/>
<name>A0A8J7WTN2_9ACTN</name>
<keyword evidence="3" id="KW-1185">Reference proteome</keyword>